<keyword evidence="7" id="KW-1185">Reference proteome</keyword>
<dbReference type="GO" id="GO:0032259">
    <property type="term" value="P:methylation"/>
    <property type="evidence" value="ECO:0007669"/>
    <property type="project" value="UniProtKB-KW"/>
</dbReference>
<evidence type="ECO:0000313" key="7">
    <source>
        <dbReference type="Proteomes" id="UP000218934"/>
    </source>
</evidence>
<dbReference type="RefSeq" id="WP_083215750.1">
    <property type="nucleotide sequence ID" value="NZ_CP023449.1"/>
</dbReference>
<dbReference type="Gene3D" id="3.90.1530.10">
    <property type="entry name" value="Conserved hypothetical protein from pyrococcus furiosus pfu- 392566-001, ParB domain"/>
    <property type="match status" value="1"/>
</dbReference>
<dbReference type="InterPro" id="IPR029063">
    <property type="entry name" value="SAM-dependent_MTases_sf"/>
</dbReference>
<comment type="similarity">
    <text evidence="4">Belongs to the N(4)/N(6)-methyltransferase family.</text>
</comment>
<feature type="domain" description="DNA methylase N-4/N-6" evidence="5">
    <location>
        <begin position="208"/>
        <end position="419"/>
    </location>
</feature>
<dbReference type="OrthoDB" id="7806498at2"/>
<sequence length="469" mass="51976">MKSIRPTNEVSQNSPASWANLRLQIEYRSPVDLKTYHRRLRKADERLVADIMRSLGTFGCVSPLLIDANDVVVDGEKVAEAAKRLGIAEIPVVRLEHLSPEEVRLLRLNLNQLQTQGEWDLEQLSVEFGELLKVELPVSVAESGFSLAQIDGIVFGKAAVGKQEPEIPGGPDVARLGDLWLLGGQRIFCGSSLERESFEILMGNERAQMVFTDSPYNVKIAGNVSGLGKKTHRDFVQGVGEFDEDGFIEFQTSYIRNLADFCEDGSLLYLCMDHRHMWEIQSGIRANGLAHVNLAIWNKLSGAMGSFLRSQHELIFIVKKGKAPHRNNVRLGANGRNRSNIFDFPGMSRFGKGRDDQLALHSTCKPVPLVAECILDVTDKGEIVLDCFLGSGTTLIAAERTGRLCRGMELDPLYVDVAIRRWQAMTDQDAVLAATGQTFRELELGRLQPASAEISPKAIISPRPRSRAI</sequence>
<accession>A0A2A4FWF5</accession>
<dbReference type="Gene3D" id="3.40.50.150">
    <property type="entry name" value="Vaccinia Virus protein VP39"/>
    <property type="match status" value="1"/>
</dbReference>
<dbReference type="Proteomes" id="UP000218934">
    <property type="component" value="Unassembled WGS sequence"/>
</dbReference>
<proteinExistence type="inferred from homology"/>
<dbReference type="InterPro" id="IPR002941">
    <property type="entry name" value="DNA_methylase_N4/N6"/>
</dbReference>
<keyword evidence="1 6" id="KW-0489">Methyltransferase</keyword>
<evidence type="ECO:0000256" key="3">
    <source>
        <dbReference type="ARBA" id="ARBA00047942"/>
    </source>
</evidence>
<evidence type="ECO:0000256" key="1">
    <source>
        <dbReference type="ARBA" id="ARBA00022603"/>
    </source>
</evidence>
<reference evidence="6 7" key="1">
    <citation type="submission" date="2017-09" db="EMBL/GenBank/DDBJ databases">
        <title>The Catabolism of 3,6-Dichlorosalicylic acid is Initiated by the Cytochrome P450 Monooxygenase DsmABC in Rhizorhabdus dicambivorans Ndbn-20.</title>
        <authorList>
            <person name="Na L."/>
        </authorList>
    </citation>
    <scope>NUCLEOTIDE SEQUENCE [LARGE SCALE GENOMIC DNA]</scope>
    <source>
        <strain evidence="6 7">Ndbn-20m</strain>
    </source>
</reference>
<evidence type="ECO:0000259" key="5">
    <source>
        <dbReference type="Pfam" id="PF01555"/>
    </source>
</evidence>
<dbReference type="Pfam" id="PF01555">
    <property type="entry name" value="N6_N4_Mtase"/>
    <property type="match status" value="1"/>
</dbReference>
<dbReference type="GO" id="GO:0008170">
    <property type="term" value="F:N-methyltransferase activity"/>
    <property type="evidence" value="ECO:0007669"/>
    <property type="project" value="InterPro"/>
</dbReference>
<dbReference type="GO" id="GO:0009007">
    <property type="term" value="F:site-specific DNA-methyltransferase (adenine-specific) activity"/>
    <property type="evidence" value="ECO:0007669"/>
    <property type="project" value="UniProtKB-EC"/>
</dbReference>
<comment type="catalytic activity">
    <reaction evidence="3">
        <text>a 2'-deoxyadenosine in DNA + S-adenosyl-L-methionine = an N(6)-methyl-2'-deoxyadenosine in DNA + S-adenosyl-L-homocysteine + H(+)</text>
        <dbReference type="Rhea" id="RHEA:15197"/>
        <dbReference type="Rhea" id="RHEA-COMP:12418"/>
        <dbReference type="Rhea" id="RHEA-COMP:12419"/>
        <dbReference type="ChEBI" id="CHEBI:15378"/>
        <dbReference type="ChEBI" id="CHEBI:57856"/>
        <dbReference type="ChEBI" id="CHEBI:59789"/>
        <dbReference type="ChEBI" id="CHEBI:90615"/>
        <dbReference type="ChEBI" id="CHEBI:90616"/>
        <dbReference type="EC" id="2.1.1.72"/>
    </reaction>
</comment>
<evidence type="ECO:0000256" key="4">
    <source>
        <dbReference type="RuleBase" id="RU362026"/>
    </source>
</evidence>
<dbReference type="PIRSF" id="PIRSF036758">
    <property type="entry name" value="Aden_M_ParB"/>
    <property type="match status" value="1"/>
</dbReference>
<organism evidence="6 7">
    <name type="scientific">Rhizorhabdus dicambivorans</name>
    <dbReference type="NCBI Taxonomy" id="1850238"/>
    <lineage>
        <taxon>Bacteria</taxon>
        <taxon>Pseudomonadati</taxon>
        <taxon>Pseudomonadota</taxon>
        <taxon>Alphaproteobacteria</taxon>
        <taxon>Sphingomonadales</taxon>
        <taxon>Sphingomonadaceae</taxon>
        <taxon>Rhizorhabdus</taxon>
    </lineage>
</organism>
<dbReference type="GO" id="GO:0003677">
    <property type="term" value="F:DNA binding"/>
    <property type="evidence" value="ECO:0007669"/>
    <property type="project" value="InterPro"/>
</dbReference>
<dbReference type="EMBL" id="NWUF01000012">
    <property type="protein sequence ID" value="PCE41711.1"/>
    <property type="molecule type" value="Genomic_DNA"/>
</dbReference>
<comment type="caution">
    <text evidence="6">The sequence shown here is derived from an EMBL/GenBank/DDBJ whole genome shotgun (WGS) entry which is preliminary data.</text>
</comment>
<dbReference type="SUPFAM" id="SSF110849">
    <property type="entry name" value="ParB/Sulfiredoxin"/>
    <property type="match status" value="1"/>
</dbReference>
<name>A0A2A4FWF5_9SPHN</name>
<keyword evidence="2" id="KW-0808">Transferase</keyword>
<gene>
    <name evidence="6" type="ORF">COO09_13160</name>
</gene>
<dbReference type="EC" id="2.1.1.-" evidence="4"/>
<dbReference type="KEGG" id="rdi:CMV14_18820"/>
<evidence type="ECO:0000313" key="6">
    <source>
        <dbReference type="EMBL" id="PCE41711.1"/>
    </source>
</evidence>
<dbReference type="InterPro" id="IPR001091">
    <property type="entry name" value="RM_Methyltransferase"/>
</dbReference>
<dbReference type="PRINTS" id="PR00508">
    <property type="entry name" value="S21N4MTFRASE"/>
</dbReference>
<dbReference type="AlphaFoldDB" id="A0A2A4FWF5"/>
<protein>
    <recommendedName>
        <fullName evidence="4">Methyltransferase</fullName>
        <ecNumber evidence="4">2.1.1.-</ecNumber>
    </recommendedName>
</protein>
<dbReference type="InterPro" id="IPR036086">
    <property type="entry name" value="ParB/Sulfiredoxin_sf"/>
</dbReference>
<dbReference type="InterPro" id="IPR015840">
    <property type="entry name" value="DNA_MeTrfase_ParB"/>
</dbReference>
<evidence type="ECO:0000256" key="2">
    <source>
        <dbReference type="ARBA" id="ARBA00022679"/>
    </source>
</evidence>
<dbReference type="SUPFAM" id="SSF53335">
    <property type="entry name" value="S-adenosyl-L-methionine-dependent methyltransferases"/>
    <property type="match status" value="1"/>
</dbReference>